<evidence type="ECO:0000313" key="16">
    <source>
        <dbReference type="EMBL" id="NXA86878.1"/>
    </source>
</evidence>
<dbReference type="InterPro" id="IPR043128">
    <property type="entry name" value="Rev_trsase/Diguanyl_cyclase"/>
</dbReference>
<dbReference type="InterPro" id="IPR010661">
    <property type="entry name" value="RVT_thumb"/>
</dbReference>
<evidence type="ECO:0000256" key="4">
    <source>
        <dbReference type="ARBA" id="ARBA00022722"/>
    </source>
</evidence>
<keyword evidence="7" id="KW-0378">Hydrolase</keyword>
<dbReference type="EMBL" id="VZTG01001353">
    <property type="protein sequence ID" value="NXA86878.1"/>
    <property type="molecule type" value="Genomic_DNA"/>
</dbReference>
<dbReference type="InterPro" id="IPR012337">
    <property type="entry name" value="RNaseH-like_sf"/>
</dbReference>
<evidence type="ECO:0000259" key="14">
    <source>
        <dbReference type="PROSITE" id="PS50879"/>
    </source>
</evidence>
<evidence type="ECO:0000256" key="9">
    <source>
        <dbReference type="ARBA" id="ARBA00022918"/>
    </source>
</evidence>
<evidence type="ECO:0000256" key="8">
    <source>
        <dbReference type="ARBA" id="ARBA00022833"/>
    </source>
</evidence>
<dbReference type="InterPro" id="IPR043502">
    <property type="entry name" value="DNA/RNA_pol_sf"/>
</dbReference>
<protein>
    <recommendedName>
        <fullName evidence="1">RNA-directed DNA polymerase</fullName>
        <ecNumber evidence="1">2.7.7.49</ecNumber>
    </recommendedName>
</protein>
<evidence type="ECO:0000256" key="6">
    <source>
        <dbReference type="ARBA" id="ARBA00022759"/>
    </source>
</evidence>
<keyword evidence="9" id="KW-0695">RNA-directed DNA polymerase</keyword>
<reference evidence="16 17" key="1">
    <citation type="submission" date="2019-09" db="EMBL/GenBank/DDBJ databases">
        <title>Bird 10,000 Genomes (B10K) Project - Family phase.</title>
        <authorList>
            <person name="Zhang G."/>
        </authorList>
    </citation>
    <scope>NUCLEOTIDE SEQUENCE [LARGE SCALE GENOMIC DNA]</scope>
    <source>
        <strain evidence="16">B10K-DU-029-37</strain>
        <tissue evidence="16">Liver</tissue>
    </source>
</reference>
<gene>
    <name evidence="16" type="primary">Ervk11_0</name>
    <name evidence="16" type="ORF">MELVER_R14035</name>
</gene>
<dbReference type="InterPro" id="IPR001584">
    <property type="entry name" value="Integrase_cat-core"/>
</dbReference>
<dbReference type="PROSITE" id="PS50879">
    <property type="entry name" value="RNASE_H_1"/>
    <property type="match status" value="1"/>
</dbReference>
<keyword evidence="11" id="KW-0511">Multifunctional enzyme</keyword>
<dbReference type="AlphaFoldDB" id="A0A7K7ZCD2"/>
<dbReference type="Pfam" id="PF06817">
    <property type="entry name" value="RVT_thumb"/>
    <property type="match status" value="1"/>
</dbReference>
<evidence type="ECO:0000256" key="2">
    <source>
        <dbReference type="ARBA" id="ARBA00022679"/>
    </source>
</evidence>
<dbReference type="Pfam" id="PF00665">
    <property type="entry name" value="rve"/>
    <property type="match status" value="1"/>
</dbReference>
<dbReference type="GO" id="GO:0003964">
    <property type="term" value="F:RNA-directed DNA polymerase activity"/>
    <property type="evidence" value="ECO:0007669"/>
    <property type="project" value="UniProtKB-KW"/>
</dbReference>
<dbReference type="GO" id="GO:0008270">
    <property type="term" value="F:zinc ion binding"/>
    <property type="evidence" value="ECO:0007669"/>
    <property type="project" value="UniProtKB-KW"/>
</dbReference>
<dbReference type="PROSITE" id="PS50994">
    <property type="entry name" value="INTEGRASE"/>
    <property type="match status" value="1"/>
</dbReference>
<evidence type="ECO:0000256" key="12">
    <source>
        <dbReference type="PROSITE-ProRule" id="PRU00450"/>
    </source>
</evidence>
<dbReference type="GO" id="GO:0004523">
    <property type="term" value="F:RNA-DNA hybrid ribonuclease activity"/>
    <property type="evidence" value="ECO:0007669"/>
    <property type="project" value="InterPro"/>
</dbReference>
<dbReference type="GO" id="GO:0003677">
    <property type="term" value="F:DNA binding"/>
    <property type="evidence" value="ECO:0007669"/>
    <property type="project" value="UniProtKB-KW"/>
</dbReference>
<evidence type="ECO:0000259" key="13">
    <source>
        <dbReference type="PROSITE" id="PS50876"/>
    </source>
</evidence>
<feature type="domain" description="RNase H type-1" evidence="14">
    <location>
        <begin position="241"/>
        <end position="372"/>
    </location>
</feature>
<proteinExistence type="predicted"/>
<evidence type="ECO:0000256" key="10">
    <source>
        <dbReference type="ARBA" id="ARBA00023125"/>
    </source>
</evidence>
<dbReference type="Pfam" id="PF00075">
    <property type="entry name" value="RNase_H"/>
    <property type="match status" value="1"/>
</dbReference>
<evidence type="ECO:0000313" key="17">
    <source>
        <dbReference type="Proteomes" id="UP000538725"/>
    </source>
</evidence>
<dbReference type="InterPro" id="IPR017856">
    <property type="entry name" value="Integrase-like_N"/>
</dbReference>
<evidence type="ECO:0000256" key="5">
    <source>
        <dbReference type="ARBA" id="ARBA00022723"/>
    </source>
</evidence>
<keyword evidence="6" id="KW-0255">Endonuclease</keyword>
<organism evidence="16 17">
    <name type="scientific">Melanocharis versteri</name>
    <name type="common">Fan-tailed berrypecker</name>
    <dbReference type="NCBI Taxonomy" id="254552"/>
    <lineage>
        <taxon>Eukaryota</taxon>
        <taxon>Metazoa</taxon>
        <taxon>Chordata</taxon>
        <taxon>Craniata</taxon>
        <taxon>Vertebrata</taxon>
        <taxon>Euteleostomi</taxon>
        <taxon>Archelosauria</taxon>
        <taxon>Archosauria</taxon>
        <taxon>Dinosauria</taxon>
        <taxon>Saurischia</taxon>
        <taxon>Theropoda</taxon>
        <taxon>Coelurosauria</taxon>
        <taxon>Aves</taxon>
        <taxon>Neognathae</taxon>
        <taxon>Neoaves</taxon>
        <taxon>Telluraves</taxon>
        <taxon>Australaves</taxon>
        <taxon>Passeriformes</taxon>
        <taxon>Passeroidea</taxon>
        <taxon>Melanocharitidae</taxon>
        <taxon>Melanocharis</taxon>
    </lineage>
</organism>
<dbReference type="SUPFAM" id="SSF46919">
    <property type="entry name" value="N-terminal Zn binding domain of HIV integrase"/>
    <property type="match status" value="1"/>
</dbReference>
<dbReference type="Gene3D" id="1.10.10.200">
    <property type="match status" value="1"/>
</dbReference>
<feature type="non-terminal residue" evidence="16">
    <location>
        <position position="543"/>
    </location>
</feature>
<keyword evidence="10" id="KW-0238">DNA-binding</keyword>
<evidence type="ECO:0000259" key="15">
    <source>
        <dbReference type="PROSITE" id="PS50994"/>
    </source>
</evidence>
<dbReference type="PANTHER" id="PTHR41694">
    <property type="entry name" value="ENDOGENOUS RETROVIRUS GROUP K MEMBER POL PROTEIN"/>
    <property type="match status" value="1"/>
</dbReference>
<name>A0A7K7ZCD2_9PASE</name>
<sequence length="543" mass="60601">GFELQEDKIQYVMPWKYLGLLISDTTIQPQKLVINENPKTLQELHQVCGSLNWVRPWLGLTTEDLAPLFNLMEGGGELSSPRVLTPEAKEAIAKAAKAISNRQANRCEPRLTFQLIVMGKMPHLHALIFQWDAEAGDPLLIIEWVFLPHKPSKSITTPQELMAQLVIKGRARLRTLAGCDFANIILPINSDQLEFLMQNNVNLQYALDSYSGQISCHKPKHRLFNETFKLLPKEIQSRIPLKDALTIFTDGSGKSHRDPTTRKWESDVEVVEGSPQVAELAAVVRTFKQFSGPINLVTDSAYVAGVVMRAEGALLKEVTNEKIFSLLSQLIDLLSHREQPFYIMHVRSHTDLPGFIAEGNQRADRLAMPAQLANLPKIFEQAKVSHAMFHQNVPALIRMFHLSRSQAKAIVATCPSCQSYQVPSFGSGVNPRGLNSGEVWQMDVTHVPEFGRLKYVHVSIDTFSGAMYASAHTGERAADVKKHLTQAFAALGIPRELKTDNGPAYTSRDFAVFCQEWGIKHTTGIPHSPTGQVIIERAHQSLK</sequence>
<keyword evidence="3" id="KW-0548">Nucleotidyltransferase</keyword>
<accession>A0A7K7ZCD2</accession>
<dbReference type="SUPFAM" id="SSF56672">
    <property type="entry name" value="DNA/RNA polymerases"/>
    <property type="match status" value="1"/>
</dbReference>
<comment type="caution">
    <text evidence="16">The sequence shown here is derived from an EMBL/GenBank/DDBJ whole genome shotgun (WGS) entry which is preliminary data.</text>
</comment>
<keyword evidence="17" id="KW-1185">Reference proteome</keyword>
<dbReference type="InterPro" id="IPR003308">
    <property type="entry name" value="Integrase_Zn-bd_dom_N"/>
</dbReference>
<evidence type="ECO:0000256" key="3">
    <source>
        <dbReference type="ARBA" id="ARBA00022695"/>
    </source>
</evidence>
<dbReference type="InterPro" id="IPR002156">
    <property type="entry name" value="RNaseH_domain"/>
</dbReference>
<dbReference type="InterPro" id="IPR036397">
    <property type="entry name" value="RNaseH_sf"/>
</dbReference>
<dbReference type="PANTHER" id="PTHR41694:SF4">
    <property type="entry name" value="ENDOGENOUS RETROVIRUS GROUP K MEMBER 10 POL PROTEIN-RELATED"/>
    <property type="match status" value="1"/>
</dbReference>
<feature type="domain" description="Integrase-type" evidence="13">
    <location>
        <begin position="377"/>
        <end position="418"/>
    </location>
</feature>
<dbReference type="EC" id="2.7.7.49" evidence="1"/>
<dbReference type="Gene3D" id="3.30.70.270">
    <property type="match status" value="1"/>
</dbReference>
<dbReference type="PROSITE" id="PS50876">
    <property type="entry name" value="ZF_INTEGRASE"/>
    <property type="match status" value="1"/>
</dbReference>
<dbReference type="Proteomes" id="UP000538725">
    <property type="component" value="Unassembled WGS sequence"/>
</dbReference>
<keyword evidence="12" id="KW-0863">Zinc-finger</keyword>
<dbReference type="GO" id="GO:0015074">
    <property type="term" value="P:DNA integration"/>
    <property type="evidence" value="ECO:0007669"/>
    <property type="project" value="InterPro"/>
</dbReference>
<keyword evidence="5" id="KW-0479">Metal-binding</keyword>
<evidence type="ECO:0000256" key="1">
    <source>
        <dbReference type="ARBA" id="ARBA00012493"/>
    </source>
</evidence>
<dbReference type="GO" id="GO:0035613">
    <property type="term" value="F:RNA stem-loop binding"/>
    <property type="evidence" value="ECO:0007669"/>
    <property type="project" value="TreeGrafter"/>
</dbReference>
<dbReference type="Gene3D" id="3.30.420.10">
    <property type="entry name" value="Ribonuclease H-like superfamily/Ribonuclease H"/>
    <property type="match status" value="2"/>
</dbReference>
<feature type="non-terminal residue" evidence="16">
    <location>
        <position position="1"/>
    </location>
</feature>
<keyword evidence="2" id="KW-0808">Transferase</keyword>
<evidence type="ECO:0000256" key="11">
    <source>
        <dbReference type="ARBA" id="ARBA00023268"/>
    </source>
</evidence>
<dbReference type="Pfam" id="PF02022">
    <property type="entry name" value="Integrase_Zn"/>
    <property type="match status" value="1"/>
</dbReference>
<evidence type="ECO:0000256" key="7">
    <source>
        <dbReference type="ARBA" id="ARBA00022801"/>
    </source>
</evidence>
<feature type="domain" description="Integrase catalytic" evidence="15">
    <location>
        <begin position="427"/>
        <end position="543"/>
    </location>
</feature>
<keyword evidence="8" id="KW-0862">Zinc</keyword>
<dbReference type="SUPFAM" id="SSF53098">
    <property type="entry name" value="Ribonuclease H-like"/>
    <property type="match status" value="2"/>
</dbReference>
<keyword evidence="4" id="KW-0540">Nuclease</keyword>